<dbReference type="Pfam" id="PF12833">
    <property type="entry name" value="HTH_18"/>
    <property type="match status" value="1"/>
</dbReference>
<dbReference type="Proteomes" id="UP000252081">
    <property type="component" value="Unassembled WGS sequence"/>
</dbReference>
<sequence length="299" mass="34718">MIPVITLNGLYEQIGLKHPDSIFSGSFNLIRVEDLPNNTKYPGYTRREFFKISLVRGKSRIEYPDVKFKINERALVFTNPMLPYKWEKETPDQHGYVSLFTSGFLKRFGSVTDFVSFKDIQYSVIELTEHQYTLFEDIFIRIKDELEESYLQKYELIACMMMEIIHHSNKITGYADQSAAALSPSERIVSIFLDHLERDFLSAQSSQRIRHASPSEYAQRIGVHVNHLNKVLKQLTGFSTSVLIAQRILQEASYLLGNTPKSIKEISWILGFEESNHFSSFFKKYSKQSPTEFRKPNDD</sequence>
<evidence type="ECO:0000313" key="6">
    <source>
        <dbReference type="Proteomes" id="UP000252081"/>
    </source>
</evidence>
<dbReference type="PANTHER" id="PTHR43280">
    <property type="entry name" value="ARAC-FAMILY TRANSCRIPTIONAL REGULATOR"/>
    <property type="match status" value="1"/>
</dbReference>
<dbReference type="PANTHER" id="PTHR43280:SF32">
    <property type="entry name" value="TRANSCRIPTIONAL REGULATORY PROTEIN"/>
    <property type="match status" value="1"/>
</dbReference>
<evidence type="ECO:0000256" key="3">
    <source>
        <dbReference type="ARBA" id="ARBA00023163"/>
    </source>
</evidence>
<dbReference type="EMBL" id="QNQU01000010">
    <property type="protein sequence ID" value="RBQ06786.1"/>
    <property type="molecule type" value="Genomic_DNA"/>
</dbReference>
<evidence type="ECO:0000313" key="5">
    <source>
        <dbReference type="EMBL" id="RBQ06786.1"/>
    </source>
</evidence>
<dbReference type="PROSITE" id="PS01124">
    <property type="entry name" value="HTH_ARAC_FAMILY_2"/>
    <property type="match status" value="1"/>
</dbReference>
<comment type="caution">
    <text evidence="5">The sequence shown here is derived from an EMBL/GenBank/DDBJ whole genome shotgun (WGS) entry which is preliminary data.</text>
</comment>
<protein>
    <submittedName>
        <fullName evidence="5">AraC family transcriptional regulator</fullName>
    </submittedName>
</protein>
<gene>
    <name evidence="5" type="ORF">DRW42_13515</name>
</gene>
<evidence type="ECO:0000259" key="4">
    <source>
        <dbReference type="PROSITE" id="PS01124"/>
    </source>
</evidence>
<keyword evidence="2" id="KW-0238">DNA-binding</keyword>
<keyword evidence="3" id="KW-0804">Transcription</keyword>
<accession>A0A366KYU6</accession>
<feature type="domain" description="HTH araC/xylS-type" evidence="4">
    <location>
        <begin position="186"/>
        <end position="296"/>
    </location>
</feature>
<dbReference type="GO" id="GO:0003700">
    <property type="term" value="F:DNA-binding transcription factor activity"/>
    <property type="evidence" value="ECO:0007669"/>
    <property type="project" value="InterPro"/>
</dbReference>
<evidence type="ECO:0000256" key="1">
    <source>
        <dbReference type="ARBA" id="ARBA00023015"/>
    </source>
</evidence>
<dbReference type="AlphaFoldDB" id="A0A366KYU6"/>
<dbReference type="SUPFAM" id="SSF46689">
    <property type="entry name" value="Homeodomain-like"/>
    <property type="match status" value="1"/>
</dbReference>
<dbReference type="InterPro" id="IPR009057">
    <property type="entry name" value="Homeodomain-like_sf"/>
</dbReference>
<keyword evidence="6" id="KW-1185">Reference proteome</keyword>
<keyword evidence="1" id="KW-0805">Transcription regulation</keyword>
<evidence type="ECO:0000256" key="2">
    <source>
        <dbReference type="ARBA" id="ARBA00023125"/>
    </source>
</evidence>
<proteinExistence type="predicted"/>
<reference evidence="5 6" key="1">
    <citation type="submission" date="2018-07" db="EMBL/GenBank/DDBJ databases">
        <title>A draft genome of a endophytic bacteria, a new species of Pedobacter.</title>
        <authorList>
            <person name="Zhang Z.D."/>
            <person name="Chen Z.J."/>
        </authorList>
    </citation>
    <scope>NUCLEOTIDE SEQUENCE [LARGE SCALE GENOMIC DNA]</scope>
    <source>
        <strain evidence="5 6">RS10</strain>
    </source>
</reference>
<name>A0A366KYU6_9SPHI</name>
<dbReference type="SMART" id="SM00342">
    <property type="entry name" value="HTH_ARAC"/>
    <property type="match status" value="1"/>
</dbReference>
<organism evidence="5 6">
    <name type="scientific">Pedobacter miscanthi</name>
    <dbReference type="NCBI Taxonomy" id="2259170"/>
    <lineage>
        <taxon>Bacteria</taxon>
        <taxon>Pseudomonadati</taxon>
        <taxon>Bacteroidota</taxon>
        <taxon>Sphingobacteriia</taxon>
        <taxon>Sphingobacteriales</taxon>
        <taxon>Sphingobacteriaceae</taxon>
        <taxon>Pedobacter</taxon>
    </lineage>
</organism>
<dbReference type="GO" id="GO:0043565">
    <property type="term" value="F:sequence-specific DNA binding"/>
    <property type="evidence" value="ECO:0007669"/>
    <property type="project" value="InterPro"/>
</dbReference>
<dbReference type="Gene3D" id="1.10.10.60">
    <property type="entry name" value="Homeodomain-like"/>
    <property type="match status" value="1"/>
</dbReference>
<dbReference type="InterPro" id="IPR018060">
    <property type="entry name" value="HTH_AraC"/>
</dbReference>